<evidence type="ECO:0000256" key="4">
    <source>
        <dbReference type="ARBA" id="ARBA00022801"/>
    </source>
</evidence>
<evidence type="ECO:0000259" key="9">
    <source>
        <dbReference type="Pfam" id="PF24864"/>
    </source>
</evidence>
<evidence type="ECO:0000256" key="7">
    <source>
        <dbReference type="SAM" id="Phobius"/>
    </source>
</evidence>
<evidence type="ECO:0000256" key="6">
    <source>
        <dbReference type="ARBA" id="ARBA00023136"/>
    </source>
</evidence>
<gene>
    <name evidence="10" type="ORF">LTR91_004054</name>
</gene>
<feature type="domain" description="Peptidase S54 rhomboid" evidence="8">
    <location>
        <begin position="96"/>
        <end position="218"/>
    </location>
</feature>
<comment type="similarity">
    <text evidence="2">Belongs to the peptidase S54 family.</text>
</comment>
<evidence type="ECO:0000256" key="2">
    <source>
        <dbReference type="ARBA" id="ARBA00009045"/>
    </source>
</evidence>
<proteinExistence type="inferred from homology"/>
<comment type="caution">
    <text evidence="10">The sequence shown here is derived from an EMBL/GenBank/DDBJ whole genome shotgun (WGS) entry which is preliminary data.</text>
</comment>
<protein>
    <recommendedName>
        <fullName evidence="12">Peptidase S54 rhomboid domain-containing protein</fullName>
    </recommendedName>
</protein>
<dbReference type="EMBL" id="JAUJLE010000023">
    <property type="protein sequence ID" value="KAK1005198.1"/>
    <property type="molecule type" value="Genomic_DNA"/>
</dbReference>
<dbReference type="AlphaFoldDB" id="A0AAN6QYV6"/>
<sequence length="449" mass="49797">MSGGIHNRTFFHQSFRSRSALRSRIRQNLTNRSYGREYGPTGSTRISAVSATYFLIALNTGVFAGWVYAQATQEQRLLRTLRQNFTLSWQNWREGRQWTILTSAFSHANFVYFAFNMLTFSAFGIMLSWVPGIGAFHVLALSLGSGIAGSIAWLYQKQMPSESGMGKIIGPFGQGAGAVRQSARGASGMVVGVGAAAACLMPWAKLRITNITSSTSIVLLQTRDSAAMAVDNDISFDDLPPEIRNEIYSLTLCSDTLAKIDAERRLTKGLPRRPRVHVRSRTDKIPHLNATLLRISHRIYAEAAPILYGANTFSFVSESTLHTFLEMIGDSRKYVRRIEIMYIGDSRVLRSALHLLKQAKQLESFECQPGMLRRLFLKKNQVKALLPWLKTLQKGAQGVAGRKGALEILTFAEPFSTAGGAGPAWDRHCAEHERLHAEVMALLRQGLGS</sequence>
<keyword evidence="3 7" id="KW-0812">Transmembrane</keyword>
<dbReference type="GO" id="GO:0016020">
    <property type="term" value="C:membrane"/>
    <property type="evidence" value="ECO:0007669"/>
    <property type="project" value="UniProtKB-SubCell"/>
</dbReference>
<evidence type="ECO:0000259" key="8">
    <source>
        <dbReference type="Pfam" id="PF01694"/>
    </source>
</evidence>
<evidence type="ECO:0000313" key="11">
    <source>
        <dbReference type="Proteomes" id="UP001175353"/>
    </source>
</evidence>
<evidence type="ECO:0000256" key="5">
    <source>
        <dbReference type="ARBA" id="ARBA00022989"/>
    </source>
</evidence>
<feature type="domain" description="DUF7730" evidence="9">
    <location>
        <begin position="236"/>
        <end position="340"/>
    </location>
</feature>
<evidence type="ECO:0008006" key="12">
    <source>
        <dbReference type="Google" id="ProtNLM"/>
    </source>
</evidence>
<dbReference type="Pfam" id="PF01694">
    <property type="entry name" value="Rhomboid"/>
    <property type="match status" value="1"/>
</dbReference>
<dbReference type="InterPro" id="IPR022764">
    <property type="entry name" value="Peptidase_S54_rhomboid_dom"/>
</dbReference>
<dbReference type="GO" id="GO:0004252">
    <property type="term" value="F:serine-type endopeptidase activity"/>
    <property type="evidence" value="ECO:0007669"/>
    <property type="project" value="InterPro"/>
</dbReference>
<accession>A0AAN6QYV6</accession>
<evidence type="ECO:0000256" key="1">
    <source>
        <dbReference type="ARBA" id="ARBA00004141"/>
    </source>
</evidence>
<feature type="transmembrane region" description="Helical" evidence="7">
    <location>
        <begin position="136"/>
        <end position="155"/>
    </location>
</feature>
<dbReference type="InterPro" id="IPR050925">
    <property type="entry name" value="Rhomboid_protease_S54"/>
</dbReference>
<dbReference type="InterPro" id="IPR035952">
    <property type="entry name" value="Rhomboid-like_sf"/>
</dbReference>
<name>A0AAN6QYV6_9PEZI</name>
<keyword evidence="6 7" id="KW-0472">Membrane</keyword>
<feature type="transmembrane region" description="Helical" evidence="7">
    <location>
        <begin position="110"/>
        <end position="130"/>
    </location>
</feature>
<keyword evidence="11" id="KW-1185">Reference proteome</keyword>
<evidence type="ECO:0000256" key="3">
    <source>
        <dbReference type="ARBA" id="ARBA00022692"/>
    </source>
</evidence>
<dbReference type="Proteomes" id="UP001175353">
    <property type="component" value="Unassembled WGS sequence"/>
</dbReference>
<dbReference type="Gene3D" id="1.20.1540.10">
    <property type="entry name" value="Rhomboid-like"/>
    <property type="match status" value="1"/>
</dbReference>
<dbReference type="InterPro" id="IPR056632">
    <property type="entry name" value="DUF7730"/>
</dbReference>
<organism evidence="10 11">
    <name type="scientific">Friedmanniomyces endolithicus</name>
    <dbReference type="NCBI Taxonomy" id="329885"/>
    <lineage>
        <taxon>Eukaryota</taxon>
        <taxon>Fungi</taxon>
        <taxon>Dikarya</taxon>
        <taxon>Ascomycota</taxon>
        <taxon>Pezizomycotina</taxon>
        <taxon>Dothideomycetes</taxon>
        <taxon>Dothideomycetidae</taxon>
        <taxon>Mycosphaerellales</taxon>
        <taxon>Teratosphaeriaceae</taxon>
        <taxon>Friedmanniomyces</taxon>
    </lineage>
</organism>
<dbReference type="Pfam" id="PF24864">
    <property type="entry name" value="DUF7730"/>
    <property type="match status" value="1"/>
</dbReference>
<keyword evidence="5 7" id="KW-1133">Transmembrane helix</keyword>
<dbReference type="SUPFAM" id="SSF144091">
    <property type="entry name" value="Rhomboid-like"/>
    <property type="match status" value="1"/>
</dbReference>
<dbReference type="PANTHER" id="PTHR43731:SF14">
    <property type="entry name" value="PRESENILIN-ASSOCIATED RHOMBOID-LIKE PROTEIN, MITOCHONDRIAL"/>
    <property type="match status" value="1"/>
</dbReference>
<feature type="transmembrane region" description="Helical" evidence="7">
    <location>
        <begin position="46"/>
        <end position="69"/>
    </location>
</feature>
<dbReference type="PANTHER" id="PTHR43731">
    <property type="entry name" value="RHOMBOID PROTEASE"/>
    <property type="match status" value="1"/>
</dbReference>
<keyword evidence="4" id="KW-0378">Hydrolase</keyword>
<comment type="subcellular location">
    <subcellularLocation>
        <location evidence="1">Membrane</location>
        <topology evidence="1">Multi-pass membrane protein</topology>
    </subcellularLocation>
</comment>
<evidence type="ECO:0000313" key="10">
    <source>
        <dbReference type="EMBL" id="KAK1005198.1"/>
    </source>
</evidence>
<reference evidence="10" key="1">
    <citation type="submission" date="2023-06" db="EMBL/GenBank/DDBJ databases">
        <title>Black Yeasts Isolated from many extreme environments.</title>
        <authorList>
            <person name="Coleine C."/>
            <person name="Stajich J.E."/>
            <person name="Selbmann L."/>
        </authorList>
    </citation>
    <scope>NUCLEOTIDE SEQUENCE</scope>
    <source>
        <strain evidence="10">CCFEE 5200</strain>
    </source>
</reference>